<reference evidence="1" key="1">
    <citation type="submission" date="2020-04" db="EMBL/GenBank/DDBJ databases">
        <authorList>
            <person name="Chiriac C."/>
            <person name="Salcher M."/>
            <person name="Ghai R."/>
            <person name="Kavagutti S V."/>
        </authorList>
    </citation>
    <scope>NUCLEOTIDE SEQUENCE</scope>
</reference>
<protein>
    <submittedName>
        <fullName evidence="1">Uncharacterized protein</fullName>
    </submittedName>
</protein>
<gene>
    <name evidence="1" type="ORF">UFOVP731_36</name>
</gene>
<accession>A0A6J5NMY0</accession>
<organism evidence="1">
    <name type="scientific">uncultured Caudovirales phage</name>
    <dbReference type="NCBI Taxonomy" id="2100421"/>
    <lineage>
        <taxon>Viruses</taxon>
        <taxon>Duplodnaviria</taxon>
        <taxon>Heunggongvirae</taxon>
        <taxon>Uroviricota</taxon>
        <taxon>Caudoviricetes</taxon>
        <taxon>Peduoviridae</taxon>
        <taxon>Maltschvirus</taxon>
        <taxon>Maltschvirus maltsch</taxon>
    </lineage>
</organism>
<proteinExistence type="predicted"/>
<evidence type="ECO:0000313" key="1">
    <source>
        <dbReference type="EMBL" id="CAB4161180.1"/>
    </source>
</evidence>
<dbReference type="EMBL" id="LR796705">
    <property type="protein sequence ID" value="CAB4161180.1"/>
    <property type="molecule type" value="Genomic_DNA"/>
</dbReference>
<name>A0A6J5NMY0_9CAUD</name>
<sequence>MKTGYVYFVYRGIGTRSQFFRHSPDYHYSNRVHYGHWGDLFMNTGKSMITEEAGAAQAFDSWEEAQAHIKPTSHSSWKVVQFSRAKYQELALNLFKPTR</sequence>